<dbReference type="AlphaFoldDB" id="A0AA36GYK0"/>
<dbReference type="InterPro" id="IPR036691">
    <property type="entry name" value="Endo/exonu/phosph_ase_sf"/>
</dbReference>
<gene>
    <name evidence="1" type="ORF">CYNAS_LOCUS12447</name>
</gene>
<comment type="caution">
    <text evidence="1">The sequence shown here is derived from an EMBL/GenBank/DDBJ whole genome shotgun (WGS) entry which is preliminary data.</text>
</comment>
<dbReference type="Gene3D" id="3.60.10.10">
    <property type="entry name" value="Endonuclease/exonuclease/phosphatase"/>
    <property type="match status" value="1"/>
</dbReference>
<evidence type="ECO:0000313" key="2">
    <source>
        <dbReference type="Proteomes" id="UP001176961"/>
    </source>
</evidence>
<reference evidence="1" key="1">
    <citation type="submission" date="2023-07" db="EMBL/GenBank/DDBJ databases">
        <authorList>
            <consortium name="CYATHOMIX"/>
        </authorList>
    </citation>
    <scope>NUCLEOTIDE SEQUENCE</scope>
    <source>
        <strain evidence="1">N/A</strain>
    </source>
</reference>
<organism evidence="1 2">
    <name type="scientific">Cylicocyclus nassatus</name>
    <name type="common">Nematode worm</name>
    <dbReference type="NCBI Taxonomy" id="53992"/>
    <lineage>
        <taxon>Eukaryota</taxon>
        <taxon>Metazoa</taxon>
        <taxon>Ecdysozoa</taxon>
        <taxon>Nematoda</taxon>
        <taxon>Chromadorea</taxon>
        <taxon>Rhabditida</taxon>
        <taxon>Rhabditina</taxon>
        <taxon>Rhabditomorpha</taxon>
        <taxon>Strongyloidea</taxon>
        <taxon>Strongylidae</taxon>
        <taxon>Cylicocyclus</taxon>
    </lineage>
</organism>
<evidence type="ECO:0000313" key="1">
    <source>
        <dbReference type="EMBL" id="CAJ0600464.1"/>
    </source>
</evidence>
<evidence type="ECO:0008006" key="3">
    <source>
        <dbReference type="Google" id="ProtNLM"/>
    </source>
</evidence>
<dbReference type="EMBL" id="CATQJL010000223">
    <property type="protein sequence ID" value="CAJ0600464.1"/>
    <property type="molecule type" value="Genomic_DNA"/>
</dbReference>
<dbReference type="InterPro" id="IPR050410">
    <property type="entry name" value="CCR4/nocturin_mRNA_transcr"/>
</dbReference>
<proteinExistence type="predicted"/>
<accession>A0AA36GYK0</accession>
<dbReference type="Proteomes" id="UP001176961">
    <property type="component" value="Unassembled WGS sequence"/>
</dbReference>
<sequence length="668" mass="74922">MLSKLLGFLSEIFTKSRARQWERVLGKQLEITEAIERTSGASRKRTAKVFPYTAWTARRTLLPMLVPQNSILVWKDPPDPKNAASIPSLSLLFDFPHDGSPLLVALRRPISEPFSETIKRIETKIQKVINPQKGKKSKPSHDPVDSAKPVAVEAPGLEAVDSLSLEDAMTSLRNLVIDGQSFTVIREPPDIASLACLLKPIAGCPIYPAVDFRQGTKHAEPMIHWYIRNLQHDENVNGRSRETAPKEIITLLDGPSRRFSASNCEYRWTGANYVPSAIDVGKNLFLVADLGPEAIVKSAVSKHAIETIDEPLLCEGIVEWCRKEKPPYCLRILSYNLLADLYLDLSGPQESLFFPYCPKAYQMYEYRYPLLLKELLSYDMDLCFLQEVDHRMQMRYLSALFGSINVEMCFAKKEKEVTEGSVIAFRRERFDLISTDCYGIASLLESSGGDINNIINSSAESLQIFISRPTTIQVVILRDRIAGDVLICGNTHLHHNPKHEHLKVLQAVIAVRKLESVRRQFAESNPNQPVRLLFAGDFNSDPSGPVYELLSTGTLPKESRCWKLDENIVPEDIVITQNTQSLSLKNLTGTEASTIRTVFISFTGETNISHCYQSRSQHPIAQKLTVVEGYACLPTRGSQSTHGSLWADVRLDSSQLAHSQQILPWAAH</sequence>
<dbReference type="SUPFAM" id="SSF56219">
    <property type="entry name" value="DNase I-like"/>
    <property type="match status" value="1"/>
</dbReference>
<dbReference type="GO" id="GO:0005739">
    <property type="term" value="C:mitochondrion"/>
    <property type="evidence" value="ECO:0007669"/>
    <property type="project" value="TreeGrafter"/>
</dbReference>
<dbReference type="GO" id="GO:0000175">
    <property type="term" value="F:3'-5'-RNA exonuclease activity"/>
    <property type="evidence" value="ECO:0007669"/>
    <property type="project" value="TreeGrafter"/>
</dbReference>
<keyword evidence="2" id="KW-1185">Reference proteome</keyword>
<name>A0AA36GYK0_CYLNA</name>
<dbReference type="GO" id="GO:0000288">
    <property type="term" value="P:nuclear-transcribed mRNA catabolic process, deadenylation-dependent decay"/>
    <property type="evidence" value="ECO:0007669"/>
    <property type="project" value="TreeGrafter"/>
</dbReference>
<dbReference type="PANTHER" id="PTHR12121">
    <property type="entry name" value="CARBON CATABOLITE REPRESSOR PROTEIN 4"/>
    <property type="match status" value="1"/>
</dbReference>
<dbReference type="PANTHER" id="PTHR12121:SF37">
    <property type="entry name" value="2',5'-PHOSPHODIESTERASE 12"/>
    <property type="match status" value="1"/>
</dbReference>
<protein>
    <recommendedName>
        <fullName evidence="3">Endonuclease/exonuclease/phosphatase domain-containing protein</fullName>
    </recommendedName>
</protein>